<feature type="coiled-coil region" evidence="1">
    <location>
        <begin position="159"/>
        <end position="186"/>
    </location>
</feature>
<evidence type="ECO:0000256" key="1">
    <source>
        <dbReference type="SAM" id="Coils"/>
    </source>
</evidence>
<keyword evidence="2" id="KW-1133">Transmembrane helix</keyword>
<protein>
    <submittedName>
        <fullName evidence="3">Uncharacterized protein</fullName>
    </submittedName>
</protein>
<evidence type="ECO:0000256" key="2">
    <source>
        <dbReference type="SAM" id="Phobius"/>
    </source>
</evidence>
<keyword evidence="2" id="KW-0812">Transmembrane</keyword>
<keyword evidence="4" id="KW-1185">Reference proteome</keyword>
<evidence type="ECO:0000313" key="3">
    <source>
        <dbReference type="EMBL" id="CBL28019.1"/>
    </source>
</evidence>
<gene>
    <name evidence="3" type="ORF">SY1_06500</name>
</gene>
<organism evidence="3 4">
    <name type="scientific">Fretibacterium fastidiosum</name>
    <dbReference type="NCBI Taxonomy" id="651822"/>
    <lineage>
        <taxon>Bacteria</taxon>
        <taxon>Thermotogati</taxon>
        <taxon>Synergistota</taxon>
        <taxon>Synergistia</taxon>
        <taxon>Synergistales</taxon>
        <taxon>Aminobacteriaceae</taxon>
        <taxon>Fretibacterium</taxon>
    </lineage>
</organism>
<accession>A0AB94IWB8</accession>
<name>A0AB94IWB8_9BACT</name>
<evidence type="ECO:0000313" key="4">
    <source>
        <dbReference type="Proteomes" id="UP000008957"/>
    </source>
</evidence>
<dbReference type="EMBL" id="FP929056">
    <property type="protein sequence ID" value="CBL28019.1"/>
    <property type="molecule type" value="Genomic_DNA"/>
</dbReference>
<dbReference type="Proteomes" id="UP000008957">
    <property type="component" value="Chromosome"/>
</dbReference>
<keyword evidence="2" id="KW-0472">Membrane</keyword>
<feature type="transmembrane region" description="Helical" evidence="2">
    <location>
        <begin position="188"/>
        <end position="207"/>
    </location>
</feature>
<reference evidence="4" key="1">
    <citation type="submission" date="2010-03" db="EMBL/GenBank/DDBJ databases">
        <title>The genome sequence of Synergistetes sp. SGP1.</title>
        <authorList>
            <consortium name="metaHIT consortium -- http://www.metahit.eu/"/>
            <person name="Pajon A."/>
            <person name="Turner K."/>
            <person name="Parkhill J."/>
            <person name="Wade W."/>
            <person name="Vartoukian S."/>
        </authorList>
    </citation>
    <scope>NUCLEOTIDE SEQUENCE [LARGE SCALE GENOMIC DNA]</scope>
    <source>
        <strain evidence="4">SGP1</strain>
    </source>
</reference>
<reference evidence="3 4" key="2">
    <citation type="submission" date="2010-03" db="EMBL/GenBank/DDBJ databases">
        <authorList>
            <person name="Pajon A."/>
        </authorList>
    </citation>
    <scope>NUCLEOTIDE SEQUENCE [LARGE SCALE GENOMIC DNA]</scope>
    <source>
        <strain evidence="3 4">SGP1</strain>
    </source>
</reference>
<dbReference type="KEGG" id="sbr:SY1_06500"/>
<proteinExistence type="predicted"/>
<sequence length="240" mass="26852">MLTKAKCPACGGALELNPGLERGICVYCGSEFLVREAIQKFKAEVDGLPTLQNMLIRAEQKLFDGDQEGAEALYEKILEGAPTCHEAWWGMFKVKFLRNDFTFYEGTIGRTRAMIENLGSSREALRAIEYAPDDVKVFYSGEIERIKRKWEADLAPHEAREAALARRRAEQRKEDEEKEKEKENTMKGIGRIMVVGIVLSLLVVASTDSSVGTGIDSPACWGAFSFWGCLLGWGLTVMMR</sequence>
<keyword evidence="1" id="KW-0175">Coiled coil</keyword>
<feature type="transmembrane region" description="Helical" evidence="2">
    <location>
        <begin position="219"/>
        <end position="239"/>
    </location>
</feature>
<dbReference type="AlphaFoldDB" id="A0AB94IWB8"/>